<dbReference type="STRING" id="169679.CSACC_08210"/>
<comment type="caution">
    <text evidence="1">The sequence shown here is derived from an EMBL/GenBank/DDBJ whole genome shotgun (WGS) entry which is preliminary data.</text>
</comment>
<dbReference type="Proteomes" id="UP000191154">
    <property type="component" value="Unassembled WGS sequence"/>
</dbReference>
<sequence>MDKKIDEKILEYLNQEENIKARKDICNGPVKIRDIFYEFIEMEFFDKKLKIYIPKDFEDMTIEARKFKYPSENRPEIIKSNEDGDIAITLKLIDDPLKENNIKKLISTLKLINKRLNPAFIFFDEGILEVDNKKIGFYDFKSFAIDDSLYNLVFLFEFEGKTMMGSFTCCYKDSDEWKDIAFEIIKTIKVREEEKEDEK</sequence>
<reference evidence="1 2" key="1">
    <citation type="submission" date="2016-05" db="EMBL/GenBank/DDBJ databases">
        <title>Microbial solvent formation.</title>
        <authorList>
            <person name="Poehlein A."/>
            <person name="Montoya Solano J.D."/>
            <person name="Flitsch S."/>
            <person name="Krabben P."/>
            <person name="Duerre P."/>
            <person name="Daniel R."/>
        </authorList>
    </citation>
    <scope>NUCLEOTIDE SEQUENCE [LARGE SCALE GENOMIC DNA]</scope>
    <source>
        <strain evidence="1 2">L1-8</strain>
    </source>
</reference>
<organism evidence="1 2">
    <name type="scientific">Clostridium saccharobutylicum</name>
    <dbReference type="NCBI Taxonomy" id="169679"/>
    <lineage>
        <taxon>Bacteria</taxon>
        <taxon>Bacillati</taxon>
        <taxon>Bacillota</taxon>
        <taxon>Clostridia</taxon>
        <taxon>Eubacteriales</taxon>
        <taxon>Clostridiaceae</taxon>
        <taxon>Clostridium</taxon>
    </lineage>
</organism>
<dbReference type="RefSeq" id="WP_077865370.1">
    <property type="nucleotide sequence ID" value="NZ_LZYZ01000004.1"/>
</dbReference>
<dbReference type="EMBL" id="LZYZ01000004">
    <property type="protein sequence ID" value="OOM11657.1"/>
    <property type="molecule type" value="Genomic_DNA"/>
</dbReference>
<name>A0A1S8N5E1_CLOSA</name>
<accession>A0A1S8N5E1</accession>
<gene>
    <name evidence="1" type="ORF">CLOSAC_20840</name>
</gene>
<proteinExistence type="predicted"/>
<protein>
    <submittedName>
        <fullName evidence="1">Uncharacterized protein</fullName>
    </submittedName>
</protein>
<evidence type="ECO:0000313" key="2">
    <source>
        <dbReference type="Proteomes" id="UP000191154"/>
    </source>
</evidence>
<evidence type="ECO:0000313" key="1">
    <source>
        <dbReference type="EMBL" id="OOM11657.1"/>
    </source>
</evidence>
<dbReference type="AlphaFoldDB" id="A0A1S8N5E1"/>